<sequence length="205" mass="22954">MTQPCAHIIDDDEAIRDALQWLFKTRDVACATWPSAESFLEALQPGWRGCVVLDIRMEGMSGLECFDVLRQRGNQLPVIFITGHGDVPMAVAALKKGAFDFIEKPFNDSDLVDIVMRALEIDANNQRAEATRETVEARLALLTAREQEVMELILAGKFNKVIADELCISMRTVEAHRSKVFEKMEVRSAVELAQLVNLVRSRGAH</sequence>
<dbReference type="STRING" id="34027.SAMN05421829_106113"/>
<feature type="domain" description="Response regulatory" evidence="8">
    <location>
        <begin position="5"/>
        <end position="119"/>
    </location>
</feature>
<evidence type="ECO:0000256" key="6">
    <source>
        <dbReference type="PROSITE-ProRule" id="PRU00169"/>
    </source>
</evidence>
<protein>
    <submittedName>
        <fullName evidence="9">Two component transcriptional regulator, LuxR family</fullName>
    </submittedName>
</protein>
<evidence type="ECO:0000256" key="3">
    <source>
        <dbReference type="ARBA" id="ARBA00023015"/>
    </source>
</evidence>
<dbReference type="RefSeq" id="WP_076602119.1">
    <property type="nucleotide sequence ID" value="NZ_FTMD01000006.1"/>
</dbReference>
<evidence type="ECO:0000256" key="5">
    <source>
        <dbReference type="ARBA" id="ARBA00023163"/>
    </source>
</evidence>
<dbReference type="Pfam" id="PF00072">
    <property type="entry name" value="Response_reg"/>
    <property type="match status" value="1"/>
</dbReference>
<feature type="domain" description="HTH luxR-type" evidence="7">
    <location>
        <begin position="135"/>
        <end position="200"/>
    </location>
</feature>
<dbReference type="Proteomes" id="UP000186819">
    <property type="component" value="Unassembled WGS sequence"/>
</dbReference>
<dbReference type="Gene3D" id="1.10.10.10">
    <property type="entry name" value="Winged helix-like DNA-binding domain superfamily/Winged helix DNA-binding domain"/>
    <property type="match status" value="1"/>
</dbReference>
<dbReference type="SUPFAM" id="SSF46894">
    <property type="entry name" value="C-terminal effector domain of the bipartite response regulators"/>
    <property type="match status" value="1"/>
</dbReference>
<evidence type="ECO:0000256" key="4">
    <source>
        <dbReference type="ARBA" id="ARBA00023125"/>
    </source>
</evidence>
<dbReference type="AlphaFoldDB" id="A0A1N6V154"/>
<dbReference type="PRINTS" id="PR00038">
    <property type="entry name" value="HTHLUXR"/>
</dbReference>
<proteinExistence type="predicted"/>
<dbReference type="InterPro" id="IPR016032">
    <property type="entry name" value="Sig_transdc_resp-reg_C-effctor"/>
</dbReference>
<dbReference type="FunFam" id="3.40.50.2300:FF:000018">
    <property type="entry name" value="DNA-binding transcriptional regulator NtrC"/>
    <property type="match status" value="1"/>
</dbReference>
<dbReference type="CDD" id="cd06170">
    <property type="entry name" value="LuxR_C_like"/>
    <property type="match status" value="1"/>
</dbReference>
<evidence type="ECO:0000313" key="9">
    <source>
        <dbReference type="EMBL" id="SIQ71570.1"/>
    </source>
</evidence>
<evidence type="ECO:0000259" key="7">
    <source>
        <dbReference type="PROSITE" id="PS50043"/>
    </source>
</evidence>
<evidence type="ECO:0000256" key="1">
    <source>
        <dbReference type="ARBA" id="ARBA00022553"/>
    </source>
</evidence>
<dbReference type="OrthoDB" id="9802186at2"/>
<dbReference type="Gene3D" id="3.40.50.2300">
    <property type="match status" value="1"/>
</dbReference>
<evidence type="ECO:0000259" key="8">
    <source>
        <dbReference type="PROSITE" id="PS50110"/>
    </source>
</evidence>
<dbReference type="PROSITE" id="PS50043">
    <property type="entry name" value="HTH_LUXR_2"/>
    <property type="match status" value="1"/>
</dbReference>
<organism evidence="9 10">
    <name type="scientific">Aromatoleum tolulyticum</name>
    <dbReference type="NCBI Taxonomy" id="34027"/>
    <lineage>
        <taxon>Bacteria</taxon>
        <taxon>Pseudomonadati</taxon>
        <taxon>Pseudomonadota</taxon>
        <taxon>Betaproteobacteria</taxon>
        <taxon>Rhodocyclales</taxon>
        <taxon>Rhodocyclaceae</taxon>
        <taxon>Aromatoleum</taxon>
    </lineage>
</organism>
<evidence type="ECO:0000313" key="10">
    <source>
        <dbReference type="Proteomes" id="UP000186819"/>
    </source>
</evidence>
<dbReference type="SUPFAM" id="SSF52172">
    <property type="entry name" value="CheY-like"/>
    <property type="match status" value="1"/>
</dbReference>
<dbReference type="InterPro" id="IPR036388">
    <property type="entry name" value="WH-like_DNA-bd_sf"/>
</dbReference>
<dbReference type="GO" id="GO:0000160">
    <property type="term" value="P:phosphorelay signal transduction system"/>
    <property type="evidence" value="ECO:0007669"/>
    <property type="project" value="UniProtKB-KW"/>
</dbReference>
<evidence type="ECO:0000256" key="2">
    <source>
        <dbReference type="ARBA" id="ARBA00023012"/>
    </source>
</evidence>
<reference evidence="10" key="1">
    <citation type="submission" date="2017-01" db="EMBL/GenBank/DDBJ databases">
        <authorList>
            <person name="Varghese N."/>
            <person name="Submissions S."/>
        </authorList>
    </citation>
    <scope>NUCLEOTIDE SEQUENCE [LARGE SCALE GENOMIC DNA]</scope>
    <source>
        <strain evidence="10">ATCC 51758</strain>
    </source>
</reference>
<dbReference type="PANTHER" id="PTHR44688">
    <property type="entry name" value="DNA-BINDING TRANSCRIPTIONAL ACTIVATOR DEVR_DOSR"/>
    <property type="match status" value="1"/>
</dbReference>
<keyword evidence="5" id="KW-0804">Transcription</keyword>
<feature type="modified residue" description="4-aspartylphosphate" evidence="6">
    <location>
        <position position="54"/>
    </location>
</feature>
<keyword evidence="2" id="KW-0902">Two-component regulatory system</keyword>
<dbReference type="InterPro" id="IPR000792">
    <property type="entry name" value="Tscrpt_reg_LuxR_C"/>
</dbReference>
<dbReference type="InterPro" id="IPR001789">
    <property type="entry name" value="Sig_transdc_resp-reg_receiver"/>
</dbReference>
<name>A0A1N6V154_9RHOO</name>
<dbReference type="EMBL" id="FTMD01000006">
    <property type="protein sequence ID" value="SIQ71570.1"/>
    <property type="molecule type" value="Genomic_DNA"/>
</dbReference>
<keyword evidence="3" id="KW-0805">Transcription regulation</keyword>
<accession>A0A1N6V154</accession>
<keyword evidence="10" id="KW-1185">Reference proteome</keyword>
<dbReference type="InterPro" id="IPR011006">
    <property type="entry name" value="CheY-like_superfamily"/>
</dbReference>
<dbReference type="CDD" id="cd17537">
    <property type="entry name" value="REC_FixJ"/>
    <property type="match status" value="1"/>
</dbReference>
<dbReference type="GO" id="GO:0006355">
    <property type="term" value="P:regulation of DNA-templated transcription"/>
    <property type="evidence" value="ECO:0007669"/>
    <property type="project" value="InterPro"/>
</dbReference>
<dbReference type="SMART" id="SM00421">
    <property type="entry name" value="HTH_LUXR"/>
    <property type="match status" value="1"/>
</dbReference>
<dbReference type="GO" id="GO:0003677">
    <property type="term" value="F:DNA binding"/>
    <property type="evidence" value="ECO:0007669"/>
    <property type="project" value="UniProtKB-KW"/>
</dbReference>
<gene>
    <name evidence="9" type="ORF">SAMN05421829_106113</name>
</gene>
<keyword evidence="4" id="KW-0238">DNA-binding</keyword>
<dbReference type="PROSITE" id="PS50110">
    <property type="entry name" value="RESPONSE_REGULATORY"/>
    <property type="match status" value="1"/>
</dbReference>
<dbReference type="PANTHER" id="PTHR44688:SF16">
    <property type="entry name" value="DNA-BINDING TRANSCRIPTIONAL ACTIVATOR DEVR_DOSR"/>
    <property type="match status" value="1"/>
</dbReference>
<dbReference type="Pfam" id="PF00196">
    <property type="entry name" value="GerE"/>
    <property type="match status" value="1"/>
</dbReference>
<keyword evidence="1 6" id="KW-0597">Phosphoprotein</keyword>
<dbReference type="SMART" id="SM00448">
    <property type="entry name" value="REC"/>
    <property type="match status" value="1"/>
</dbReference>